<comment type="caution">
    <text evidence="2">The sequence shown here is derived from an EMBL/GenBank/DDBJ whole genome shotgun (WGS) entry which is preliminary data.</text>
</comment>
<name>A0A5M9MT67_9EURO</name>
<dbReference type="Proteomes" id="UP000324241">
    <property type="component" value="Unassembled WGS sequence"/>
</dbReference>
<evidence type="ECO:0000313" key="2">
    <source>
        <dbReference type="EMBL" id="KAA8649126.1"/>
    </source>
</evidence>
<feature type="region of interest" description="Disordered" evidence="1">
    <location>
        <begin position="62"/>
        <end position="96"/>
    </location>
</feature>
<proteinExistence type="predicted"/>
<feature type="region of interest" description="Disordered" evidence="1">
    <location>
        <begin position="124"/>
        <end position="174"/>
    </location>
</feature>
<evidence type="ECO:0000313" key="3">
    <source>
        <dbReference type="Proteomes" id="UP000324241"/>
    </source>
</evidence>
<gene>
    <name evidence="2" type="ORF">ATNIH1004_005021</name>
</gene>
<accession>A0A5M9MT67</accession>
<dbReference type="EMBL" id="QUQM01000003">
    <property type="protein sequence ID" value="KAA8649126.1"/>
    <property type="molecule type" value="Genomic_DNA"/>
</dbReference>
<sequence length="174" mass="18050">MAKGAPKPVTRERESQRSSTNDSLGPGQLETPTHECPVSEKEEFCQRVEGNVGARALGVVVRAGELSTGGGKATAGDKGGGHSGPESSSGIHLGERESEVIGLNTEHASTRTLKKAVAYGWGYQSTGRARRVERAAAGGSPDAGARDTPKRASFPGGEPAIARPNHTPPSQKKQ</sequence>
<protein>
    <submittedName>
        <fullName evidence="2">Uncharacterized protein</fullName>
    </submittedName>
</protein>
<feature type="region of interest" description="Disordered" evidence="1">
    <location>
        <begin position="1"/>
        <end position="41"/>
    </location>
</feature>
<dbReference type="GeneID" id="54327723"/>
<feature type="compositionally biased region" description="Gly residues" evidence="1">
    <location>
        <begin position="67"/>
        <end position="83"/>
    </location>
</feature>
<dbReference type="RefSeq" id="XP_033428487.1">
    <property type="nucleotide sequence ID" value="XM_033569681.1"/>
</dbReference>
<organism evidence="2 3">
    <name type="scientific">Aspergillus tanneri</name>
    <dbReference type="NCBI Taxonomy" id="1220188"/>
    <lineage>
        <taxon>Eukaryota</taxon>
        <taxon>Fungi</taxon>
        <taxon>Dikarya</taxon>
        <taxon>Ascomycota</taxon>
        <taxon>Pezizomycotina</taxon>
        <taxon>Eurotiomycetes</taxon>
        <taxon>Eurotiomycetidae</taxon>
        <taxon>Eurotiales</taxon>
        <taxon>Aspergillaceae</taxon>
        <taxon>Aspergillus</taxon>
        <taxon>Aspergillus subgen. Circumdati</taxon>
    </lineage>
</organism>
<evidence type="ECO:0000256" key="1">
    <source>
        <dbReference type="SAM" id="MobiDB-lite"/>
    </source>
</evidence>
<dbReference type="AlphaFoldDB" id="A0A5M9MT67"/>
<reference evidence="2 3" key="1">
    <citation type="submission" date="2019-08" db="EMBL/GenBank/DDBJ databases">
        <title>The genome sequence of a newly discovered highly antifungal drug resistant Aspergillus species, Aspergillus tanneri NIH 1004.</title>
        <authorList>
            <person name="Mounaud S."/>
            <person name="Singh I."/>
            <person name="Joardar V."/>
            <person name="Pakala S."/>
            <person name="Pakala S."/>
            <person name="Venepally P."/>
            <person name="Chung J.K."/>
            <person name="Losada L."/>
            <person name="Nierman W.C."/>
        </authorList>
    </citation>
    <scope>NUCLEOTIDE SEQUENCE [LARGE SCALE GENOMIC DNA]</scope>
    <source>
        <strain evidence="2 3">NIH1004</strain>
    </source>
</reference>